<dbReference type="EMBL" id="CADEPM010000002">
    <property type="protein sequence ID" value="CAB3399662.1"/>
    <property type="molecule type" value="Genomic_DNA"/>
</dbReference>
<feature type="transmembrane region" description="Helical" evidence="1">
    <location>
        <begin position="127"/>
        <end position="149"/>
    </location>
</feature>
<feature type="transmembrane region" description="Helical" evidence="1">
    <location>
        <begin position="61"/>
        <end position="87"/>
    </location>
</feature>
<evidence type="ECO:0000313" key="3">
    <source>
        <dbReference type="Proteomes" id="UP000494206"/>
    </source>
</evidence>
<gene>
    <name evidence="2" type="ORF">CBOVIS_LOCUS2751</name>
</gene>
<feature type="transmembrane region" description="Helical" evidence="1">
    <location>
        <begin position="93"/>
        <end position="115"/>
    </location>
</feature>
<accession>A0A8S1E7A4</accession>
<evidence type="ECO:0000256" key="1">
    <source>
        <dbReference type="SAM" id="Phobius"/>
    </source>
</evidence>
<keyword evidence="1" id="KW-1133">Transmembrane helix</keyword>
<sequence>MTRPTAPILTADYYTYSTYSQQDDFYGGFEARNGSVNTGPTRMEPIICKNQSRKIVKEDTASAHCITFIYFALAMIVIAFNCYIYYYGIRNKMVFYITALMGFIVFTSLLMHVGIVRRHPFLCIPFVVCRTMEAFICICFMCVFGYSLFDRKNDFYIFFLECTKFVAQFLPKHYNIDLADATLQLCIVGFVLSLLLLSISVYVCRVSFECTTWVADQFRAKRIQQSYDSSRARIASDEFYCT</sequence>
<keyword evidence="1" id="KW-0472">Membrane</keyword>
<protein>
    <submittedName>
        <fullName evidence="2">Uncharacterized protein</fullName>
    </submittedName>
</protein>
<dbReference type="Proteomes" id="UP000494206">
    <property type="component" value="Unassembled WGS sequence"/>
</dbReference>
<keyword evidence="1" id="KW-0812">Transmembrane</keyword>
<organism evidence="2 3">
    <name type="scientific">Caenorhabditis bovis</name>
    <dbReference type="NCBI Taxonomy" id="2654633"/>
    <lineage>
        <taxon>Eukaryota</taxon>
        <taxon>Metazoa</taxon>
        <taxon>Ecdysozoa</taxon>
        <taxon>Nematoda</taxon>
        <taxon>Chromadorea</taxon>
        <taxon>Rhabditida</taxon>
        <taxon>Rhabditina</taxon>
        <taxon>Rhabditomorpha</taxon>
        <taxon>Rhabditoidea</taxon>
        <taxon>Rhabditidae</taxon>
        <taxon>Peloderinae</taxon>
        <taxon>Caenorhabditis</taxon>
    </lineage>
</organism>
<reference evidence="2 3" key="1">
    <citation type="submission" date="2020-04" db="EMBL/GenBank/DDBJ databases">
        <authorList>
            <person name="Laetsch R D."/>
            <person name="Stevens L."/>
            <person name="Kumar S."/>
            <person name="Blaxter L. M."/>
        </authorList>
    </citation>
    <scope>NUCLEOTIDE SEQUENCE [LARGE SCALE GENOMIC DNA]</scope>
</reference>
<feature type="transmembrane region" description="Helical" evidence="1">
    <location>
        <begin position="183"/>
        <end position="203"/>
    </location>
</feature>
<comment type="caution">
    <text evidence="2">The sequence shown here is derived from an EMBL/GenBank/DDBJ whole genome shotgun (WGS) entry which is preliminary data.</text>
</comment>
<keyword evidence="3" id="KW-1185">Reference proteome</keyword>
<evidence type="ECO:0000313" key="2">
    <source>
        <dbReference type="EMBL" id="CAB3399662.1"/>
    </source>
</evidence>
<dbReference type="AlphaFoldDB" id="A0A8S1E7A4"/>
<dbReference type="OrthoDB" id="5842252at2759"/>
<proteinExistence type="predicted"/>
<name>A0A8S1E7A4_9PELO</name>